<accession>A0A387K058</accession>
<protein>
    <submittedName>
        <fullName evidence="1">Uncharacterized protein</fullName>
    </submittedName>
</protein>
<dbReference type="RefSeq" id="WP_032635040.1">
    <property type="nucleotide sequence ID" value="NZ_AP018832.1"/>
</dbReference>
<organism evidence="1">
    <name type="scientific">Enterobacter hormaechei subsp. xiangfangensis</name>
    <dbReference type="NCBI Taxonomy" id="1296536"/>
    <lineage>
        <taxon>Bacteria</taxon>
        <taxon>Pseudomonadati</taxon>
        <taxon>Pseudomonadota</taxon>
        <taxon>Gammaproteobacteria</taxon>
        <taxon>Enterobacterales</taxon>
        <taxon>Enterobacteriaceae</taxon>
        <taxon>Enterobacter</taxon>
        <taxon>Enterobacter cloacae complex</taxon>
    </lineage>
</organism>
<name>A0A387K058_9ENTR</name>
<evidence type="ECO:0000313" key="1">
    <source>
        <dbReference type="EMBL" id="BBF83081.1"/>
    </source>
</evidence>
<evidence type="ECO:0000313" key="2">
    <source>
        <dbReference type="EMBL" id="BBF83358.1"/>
    </source>
</evidence>
<dbReference type="EMBL" id="AP018832">
    <property type="protein sequence ID" value="BBF83081.1"/>
    <property type="molecule type" value="Genomic_DNA"/>
</dbReference>
<sequence length="185" mass="20536">MTTTVFVAGSITIKKLDSLVVERLKNIVDKNFDVVVGDASGVDSSVQKELKQMGYSATTVFTSDAKPRNNLGAWPVYVVKTNLRPGTRDFYTAKDIKMAEAADYGLMVWDTKSPGTLSNVIELLSRKKNSAVFINKSREFVLIKEPKDIDVLISFMSASSLEKVEEKIKLSERLAQLNNQQIALI</sequence>
<keyword evidence="1" id="KW-0614">Plasmid</keyword>
<dbReference type="EMBL" id="AP018835">
    <property type="protein sequence ID" value="BBF83358.1"/>
    <property type="molecule type" value="Genomic_DNA"/>
</dbReference>
<reference evidence="1" key="1">
    <citation type="journal article" date="2019" name="Antimicrob. Agents Chemother.">
        <title>Spreading Patterns of NDM-Producing Enterobacteriaceae in Clinical and Environmental Settings in Yangon, Myanmar.</title>
        <authorList>
            <person name="Sugawara Y."/>
            <person name="Akeda Y."/>
            <person name="Hagiya H."/>
            <person name="Sakamoto N."/>
            <person name="Takeuchi D."/>
            <person name="Shanmugakani R.K."/>
            <person name="Motooka D."/>
            <person name="Nishi I."/>
            <person name="Zin K.N."/>
            <person name="Aye M.M."/>
            <person name="Myint T."/>
            <person name="Tomono K."/>
            <person name="Hamada S."/>
        </authorList>
    </citation>
    <scope>NUCLEOTIDE SEQUENCE</scope>
    <source>
        <strain evidence="1">M308</strain>
        <strain evidence="2">M324</strain>
        <plasmid evidence="1">pM308-NDM1</plasmid>
        <plasmid evidence="2">pM324-NDM1</plasmid>
    </source>
</reference>
<geneLocation type="plasmid" evidence="1">
    <name>pM308-NDM1</name>
</geneLocation>
<proteinExistence type="predicted"/>
<dbReference type="AlphaFoldDB" id="A0A387K058"/>
<geneLocation type="plasmid" evidence="2">
    <name>pM324-NDM1</name>
</geneLocation>